<gene>
    <name evidence="1" type="ORF">S12H4_14850</name>
</gene>
<evidence type="ECO:0000313" key="1">
    <source>
        <dbReference type="EMBL" id="GAI84592.1"/>
    </source>
</evidence>
<protein>
    <submittedName>
        <fullName evidence="1">Uncharacterized protein</fullName>
    </submittedName>
</protein>
<reference evidence="1" key="1">
    <citation type="journal article" date="2014" name="Front. Microbiol.">
        <title>High frequency of phylogenetically diverse reductive dehalogenase-homologous genes in deep subseafloor sedimentary metagenomes.</title>
        <authorList>
            <person name="Kawai M."/>
            <person name="Futagami T."/>
            <person name="Toyoda A."/>
            <person name="Takaki Y."/>
            <person name="Nishi S."/>
            <person name="Hori S."/>
            <person name="Arai W."/>
            <person name="Tsubouchi T."/>
            <person name="Morono Y."/>
            <person name="Uchiyama I."/>
            <person name="Ito T."/>
            <person name="Fujiyama A."/>
            <person name="Inagaki F."/>
            <person name="Takami H."/>
        </authorList>
    </citation>
    <scope>NUCLEOTIDE SEQUENCE</scope>
    <source>
        <strain evidence="1">Expedition CK06-06</strain>
    </source>
</reference>
<dbReference type="EMBL" id="BARW01007096">
    <property type="protein sequence ID" value="GAI84592.1"/>
    <property type="molecule type" value="Genomic_DNA"/>
</dbReference>
<comment type="caution">
    <text evidence="1">The sequence shown here is derived from an EMBL/GenBank/DDBJ whole genome shotgun (WGS) entry which is preliminary data.</text>
</comment>
<organism evidence="1">
    <name type="scientific">marine sediment metagenome</name>
    <dbReference type="NCBI Taxonomy" id="412755"/>
    <lineage>
        <taxon>unclassified sequences</taxon>
        <taxon>metagenomes</taxon>
        <taxon>ecological metagenomes</taxon>
    </lineage>
</organism>
<sequence length="50" mass="5425">MGEKEENSKYRPLTPLGIITDLVVAIKGEEDPPTLRQSLISGLALIITFG</sequence>
<accession>X1RV12</accession>
<proteinExistence type="predicted"/>
<dbReference type="AlphaFoldDB" id="X1RV12"/>
<name>X1RV12_9ZZZZ</name>
<feature type="non-terminal residue" evidence="1">
    <location>
        <position position="50"/>
    </location>
</feature>